<feature type="transmembrane region" description="Helical" evidence="8">
    <location>
        <begin position="339"/>
        <end position="362"/>
    </location>
</feature>
<dbReference type="EMBL" id="BDFD01000009">
    <property type="protein sequence ID" value="GAV20307.1"/>
    <property type="molecule type" value="Genomic_DNA"/>
</dbReference>
<comment type="subcellular location">
    <subcellularLocation>
        <location evidence="1">Cell membrane</location>
        <topology evidence="1">Multi-pass membrane protein</topology>
    </subcellularLocation>
</comment>
<dbReference type="InterPro" id="IPR050297">
    <property type="entry name" value="LipidA_mod_glycosyltrf_83"/>
</dbReference>
<evidence type="ECO:0000256" key="5">
    <source>
        <dbReference type="ARBA" id="ARBA00022692"/>
    </source>
</evidence>
<dbReference type="AlphaFoldDB" id="A0A1L8CN26"/>
<dbReference type="PANTHER" id="PTHR33908">
    <property type="entry name" value="MANNOSYLTRANSFERASE YKCB-RELATED"/>
    <property type="match status" value="1"/>
</dbReference>
<evidence type="ECO:0000256" key="7">
    <source>
        <dbReference type="ARBA" id="ARBA00023136"/>
    </source>
</evidence>
<evidence type="ECO:0000259" key="9">
    <source>
        <dbReference type="Pfam" id="PF13231"/>
    </source>
</evidence>
<keyword evidence="3" id="KW-0328">Glycosyltransferase</keyword>
<feature type="domain" description="Glycosyltransferase RgtA/B/C/D-like" evidence="9">
    <location>
        <begin position="61"/>
        <end position="216"/>
    </location>
</feature>
<feature type="transmembrane region" description="Helical" evidence="8">
    <location>
        <begin position="200"/>
        <end position="220"/>
    </location>
</feature>
<evidence type="ECO:0000256" key="8">
    <source>
        <dbReference type="SAM" id="Phobius"/>
    </source>
</evidence>
<gene>
    <name evidence="10" type="ORF">MMIC_P1272</name>
</gene>
<dbReference type="OrthoDB" id="9124490at2"/>
<evidence type="ECO:0000313" key="11">
    <source>
        <dbReference type="Proteomes" id="UP000231632"/>
    </source>
</evidence>
<dbReference type="PANTHER" id="PTHR33908:SF3">
    <property type="entry name" value="UNDECAPRENYL PHOSPHATE-ALPHA-4-AMINO-4-DEOXY-L-ARABINOSE ARABINOSYL TRANSFERASE"/>
    <property type="match status" value="1"/>
</dbReference>
<feature type="transmembrane region" description="Helical" evidence="8">
    <location>
        <begin position="60"/>
        <end position="78"/>
    </location>
</feature>
<dbReference type="GO" id="GO:0016763">
    <property type="term" value="F:pentosyltransferase activity"/>
    <property type="evidence" value="ECO:0007669"/>
    <property type="project" value="TreeGrafter"/>
</dbReference>
<evidence type="ECO:0000256" key="2">
    <source>
        <dbReference type="ARBA" id="ARBA00022475"/>
    </source>
</evidence>
<keyword evidence="6 8" id="KW-1133">Transmembrane helix</keyword>
<keyword evidence="4" id="KW-0808">Transferase</keyword>
<keyword evidence="7 8" id="KW-0472">Membrane</keyword>
<dbReference type="GO" id="GO:0010041">
    <property type="term" value="P:response to iron(III) ion"/>
    <property type="evidence" value="ECO:0007669"/>
    <property type="project" value="TreeGrafter"/>
</dbReference>
<keyword evidence="11" id="KW-1185">Reference proteome</keyword>
<feature type="transmembrane region" description="Helical" evidence="8">
    <location>
        <begin position="313"/>
        <end position="332"/>
    </location>
</feature>
<evidence type="ECO:0000256" key="3">
    <source>
        <dbReference type="ARBA" id="ARBA00022676"/>
    </source>
</evidence>
<evidence type="ECO:0000256" key="6">
    <source>
        <dbReference type="ARBA" id="ARBA00022989"/>
    </source>
</evidence>
<feature type="transmembrane region" description="Helical" evidence="8">
    <location>
        <begin position="160"/>
        <end position="193"/>
    </location>
</feature>
<evidence type="ECO:0000256" key="4">
    <source>
        <dbReference type="ARBA" id="ARBA00022679"/>
    </source>
</evidence>
<evidence type="ECO:0000313" key="10">
    <source>
        <dbReference type="EMBL" id="GAV20307.1"/>
    </source>
</evidence>
<dbReference type="GO" id="GO:0005886">
    <property type="term" value="C:plasma membrane"/>
    <property type="evidence" value="ECO:0007669"/>
    <property type="project" value="UniProtKB-SubCell"/>
</dbReference>
<keyword evidence="2" id="KW-1003">Cell membrane</keyword>
<feature type="transmembrane region" description="Helical" evidence="8">
    <location>
        <begin position="85"/>
        <end position="105"/>
    </location>
</feature>
<keyword evidence="5 8" id="KW-0812">Transmembrane</keyword>
<dbReference type="GO" id="GO:0009103">
    <property type="term" value="P:lipopolysaccharide biosynthetic process"/>
    <property type="evidence" value="ECO:0007669"/>
    <property type="project" value="UniProtKB-ARBA"/>
</dbReference>
<feature type="transmembrane region" description="Helical" evidence="8">
    <location>
        <begin position="289"/>
        <end position="307"/>
    </location>
</feature>
<feature type="transmembrane region" description="Helical" evidence="8">
    <location>
        <begin position="137"/>
        <end position="154"/>
    </location>
</feature>
<dbReference type="RefSeq" id="WP_072659629.1">
    <property type="nucleotide sequence ID" value="NZ_BDFD01000009.1"/>
</dbReference>
<accession>A0A1L8CN26</accession>
<reference evidence="10 11" key="1">
    <citation type="journal article" date="2017" name="Arch. Microbiol.">
        <title>Mariprofundus micogutta sp. nov., a novel iron-oxidizing zetaproteobacterium isolated from a deep-sea hydrothermal field at the Bayonnaise knoll of the Izu-Ogasawara arc, and a description of Mariprofundales ord. nov. and Zetaproteobacteria classis nov.</title>
        <authorList>
            <person name="Makita H."/>
            <person name="Tanaka E."/>
            <person name="Mitsunobu S."/>
            <person name="Miyazaki M."/>
            <person name="Nunoura T."/>
            <person name="Uematsu K."/>
            <person name="Takaki Y."/>
            <person name="Nishi S."/>
            <person name="Shimamura S."/>
            <person name="Takai K."/>
        </authorList>
    </citation>
    <scope>NUCLEOTIDE SEQUENCE [LARGE SCALE GENOMIC DNA]</scope>
    <source>
        <strain evidence="10 11">ET2</strain>
    </source>
</reference>
<dbReference type="Pfam" id="PF13231">
    <property type="entry name" value="PMT_2"/>
    <property type="match status" value="1"/>
</dbReference>
<sequence length="454" mass="52454">MTTQSLKTLTFLAAIVLFLPLPIMQYVAEESYYALGSYEIFVDKHWWHQSVFGLAWPKTALYNWLIIGVAQLIGWQHLEIATRIVSVSASLGSAAVVFFMARRMFPKQVNAPWLGALIYLTMGEISFWYGWLGYADATFGFFIFAAISSLWIAIEERQVKWLLISLLLISLAFLTKNISCYVMYISAGLVLLWRYRSWDLLLKPFFVLPVLISFTLPWIYQNLILDGGANTSIAIGDAMRNFLGYELLKYVSHWLSYPLLFLGRAFPVTLILIWLYLKDKQRFVMSSELVTILYILLICLLPFWLSAAGTPRYLIPFYGLLALVLTGLTLQLNFKRSALVLKIIAIVILIKVPYSFAALPYIKDWRPERDIQAVVEDIMQITDGKTLRTMNDVSTGLSIGCYINVRTPHDQYLRWYDGKERRVYVLSEMEDPKLGKLVKHWRLQGHHTYLYWQP</sequence>
<organism evidence="10 11">
    <name type="scientific">Mariprofundus micogutta</name>
    <dbReference type="NCBI Taxonomy" id="1921010"/>
    <lineage>
        <taxon>Bacteria</taxon>
        <taxon>Pseudomonadati</taxon>
        <taxon>Pseudomonadota</taxon>
        <taxon>Candidatius Mariprofundia</taxon>
        <taxon>Mariprofundales</taxon>
        <taxon>Mariprofundaceae</taxon>
        <taxon>Mariprofundus</taxon>
    </lineage>
</organism>
<feature type="transmembrane region" description="Helical" evidence="8">
    <location>
        <begin position="111"/>
        <end position="130"/>
    </location>
</feature>
<proteinExistence type="predicted"/>
<feature type="transmembrane region" description="Helical" evidence="8">
    <location>
        <begin position="254"/>
        <end position="277"/>
    </location>
</feature>
<dbReference type="Proteomes" id="UP000231632">
    <property type="component" value="Unassembled WGS sequence"/>
</dbReference>
<name>A0A1L8CN26_9PROT</name>
<comment type="caution">
    <text evidence="10">The sequence shown here is derived from an EMBL/GenBank/DDBJ whole genome shotgun (WGS) entry which is preliminary data.</text>
</comment>
<dbReference type="STRING" id="1921010.MMIC_P1272"/>
<protein>
    <recommendedName>
        <fullName evidence="9">Glycosyltransferase RgtA/B/C/D-like domain-containing protein</fullName>
    </recommendedName>
</protein>
<dbReference type="InterPro" id="IPR038731">
    <property type="entry name" value="RgtA/B/C-like"/>
</dbReference>
<evidence type="ECO:0000256" key="1">
    <source>
        <dbReference type="ARBA" id="ARBA00004651"/>
    </source>
</evidence>